<organism evidence="1 2">
    <name type="scientific">Dickeya aquatica</name>
    <dbReference type="NCBI Taxonomy" id="1401087"/>
    <lineage>
        <taxon>Bacteria</taxon>
        <taxon>Pseudomonadati</taxon>
        <taxon>Pseudomonadota</taxon>
        <taxon>Gammaproteobacteria</taxon>
        <taxon>Enterobacterales</taxon>
        <taxon>Pectobacteriaceae</taxon>
        <taxon>Dickeya</taxon>
    </lineage>
</organism>
<proteinExistence type="predicted"/>
<accession>A0A375AG51</accession>
<keyword evidence="2" id="KW-1185">Reference proteome</keyword>
<name>A0A375AG51_9GAMM</name>
<dbReference type="KEGG" id="daq:DAQ1742_04214"/>
<dbReference type="AlphaFoldDB" id="A0A375AG51"/>
<dbReference type="Proteomes" id="UP000294820">
    <property type="component" value="Chromosome 1"/>
</dbReference>
<dbReference type="EMBL" id="LT615367">
    <property type="protein sequence ID" value="SLM64977.1"/>
    <property type="molecule type" value="Genomic_DNA"/>
</dbReference>
<evidence type="ECO:0000313" key="2">
    <source>
        <dbReference type="Proteomes" id="UP000294820"/>
    </source>
</evidence>
<protein>
    <submittedName>
        <fullName evidence="1">Uncharacterized protein</fullName>
    </submittedName>
</protein>
<reference evidence="1 2" key="1">
    <citation type="submission" date="2016-09" db="EMBL/GenBank/DDBJ databases">
        <authorList>
            <person name="Reverchon S."/>
            <person name="Nasser W."/>
            <person name="Leonard S."/>
            <person name="Brochier C."/>
            <person name="Duprey A."/>
        </authorList>
    </citation>
    <scope>NUCLEOTIDE SEQUENCE [LARGE SCALE GENOMIC DNA]</scope>
    <source>
        <strain evidence="1 2">174/2</strain>
    </source>
</reference>
<sequence length="76" mass="8596">MSGKHAIAFGFGTSSSAQCTPEDCRHVADDMQHACLDMVDVQENRVPELARLITLMKMMDYEFKTDRRQQCCLIAV</sequence>
<gene>
    <name evidence="1" type="ORF">DAQ1742_04214</name>
</gene>
<evidence type="ECO:0000313" key="1">
    <source>
        <dbReference type="EMBL" id="SLM64977.1"/>
    </source>
</evidence>